<keyword evidence="2" id="KW-1185">Reference proteome</keyword>
<dbReference type="AlphaFoldDB" id="I4AG56"/>
<accession>I4AG56</accession>
<dbReference type="STRING" id="880071.Fleli_0465"/>
<sequence>MQREKDYLKKKIDKLAVMLAELLAKVTKTEVAFTKEEFAIEFDKILTDETNLTVAKILEIEEIDFLKVLREEYKFNSNQLHILADLLYQYSLNFENDKLNLNSKIVTLYETSITEGIALSLEKYKLIDKLKKM</sequence>
<protein>
    <submittedName>
        <fullName evidence="1">Uncharacterized protein</fullName>
    </submittedName>
</protein>
<dbReference type="KEGG" id="fli:Fleli_0465"/>
<name>I4AG56_BERLS</name>
<gene>
    <name evidence="1" type="ordered locus">Fleli_0465</name>
</gene>
<evidence type="ECO:0000313" key="2">
    <source>
        <dbReference type="Proteomes" id="UP000006054"/>
    </source>
</evidence>
<proteinExistence type="predicted"/>
<dbReference type="OrthoDB" id="1441316at2"/>
<dbReference type="Proteomes" id="UP000006054">
    <property type="component" value="Chromosome"/>
</dbReference>
<dbReference type="HOGENOM" id="CLU_1903594_0_0_10"/>
<dbReference type="RefSeq" id="WP_014796401.1">
    <property type="nucleotide sequence ID" value="NC_018018.1"/>
</dbReference>
<reference evidence="2" key="1">
    <citation type="submission" date="2012-06" db="EMBL/GenBank/DDBJ databases">
        <title>The complete genome of Flexibacter litoralis DSM 6794.</title>
        <authorList>
            <person name="Lucas S."/>
            <person name="Copeland A."/>
            <person name="Lapidus A."/>
            <person name="Glavina del Rio T."/>
            <person name="Dalin E."/>
            <person name="Tice H."/>
            <person name="Bruce D."/>
            <person name="Goodwin L."/>
            <person name="Pitluck S."/>
            <person name="Peters L."/>
            <person name="Ovchinnikova G."/>
            <person name="Lu M."/>
            <person name="Kyrpides N."/>
            <person name="Mavromatis K."/>
            <person name="Ivanova N."/>
            <person name="Brettin T."/>
            <person name="Detter J.C."/>
            <person name="Han C."/>
            <person name="Larimer F."/>
            <person name="Land M."/>
            <person name="Hauser L."/>
            <person name="Markowitz V."/>
            <person name="Cheng J.-F."/>
            <person name="Hugenholtz P."/>
            <person name="Woyke T."/>
            <person name="Wu D."/>
            <person name="Spring S."/>
            <person name="Lang E."/>
            <person name="Kopitz M."/>
            <person name="Brambilla E."/>
            <person name="Klenk H.-P."/>
            <person name="Eisen J.A."/>
        </authorList>
    </citation>
    <scope>NUCLEOTIDE SEQUENCE [LARGE SCALE GENOMIC DNA]</scope>
    <source>
        <strain evidence="2">ATCC 23117 / DSM 6794 / NBRC 15988 / NCIMB 1366 / Sio-4</strain>
    </source>
</reference>
<dbReference type="EMBL" id="CP003345">
    <property type="protein sequence ID" value="AFM02941.1"/>
    <property type="molecule type" value="Genomic_DNA"/>
</dbReference>
<organism evidence="1 2">
    <name type="scientific">Bernardetia litoralis (strain ATCC 23117 / DSM 6794 / NBRC 15988 / NCIMB 1366 / Fx l1 / Sio-4)</name>
    <name type="common">Flexibacter litoralis</name>
    <dbReference type="NCBI Taxonomy" id="880071"/>
    <lineage>
        <taxon>Bacteria</taxon>
        <taxon>Pseudomonadati</taxon>
        <taxon>Bacteroidota</taxon>
        <taxon>Cytophagia</taxon>
        <taxon>Cytophagales</taxon>
        <taxon>Bernardetiaceae</taxon>
        <taxon>Bernardetia</taxon>
    </lineage>
</organism>
<evidence type="ECO:0000313" key="1">
    <source>
        <dbReference type="EMBL" id="AFM02941.1"/>
    </source>
</evidence>